<dbReference type="GO" id="GO:0005789">
    <property type="term" value="C:endoplasmic reticulum membrane"/>
    <property type="evidence" value="ECO:0007669"/>
    <property type="project" value="UniProtKB-SubCell"/>
</dbReference>
<evidence type="ECO:0000256" key="4">
    <source>
        <dbReference type="ARBA" id="ARBA00022824"/>
    </source>
</evidence>
<evidence type="ECO:0000256" key="2">
    <source>
        <dbReference type="ARBA" id="ARBA00008917"/>
    </source>
</evidence>
<accession>A0A9N8EA45</accession>
<feature type="transmembrane region" description="Helical" evidence="7">
    <location>
        <begin position="32"/>
        <end position="55"/>
    </location>
</feature>
<keyword evidence="6 7" id="KW-0472">Membrane</keyword>
<proteinExistence type="inferred from homology"/>
<protein>
    <recommendedName>
        <fullName evidence="7">Derlin</fullName>
    </recommendedName>
</protein>
<feature type="transmembrane region" description="Helical" evidence="7">
    <location>
        <begin position="115"/>
        <end position="137"/>
    </location>
</feature>
<comment type="caution">
    <text evidence="9">The sequence shown here is derived from an EMBL/GenBank/DDBJ whole genome shotgun (WGS) entry which is preliminary data.</text>
</comment>
<evidence type="ECO:0000313" key="9">
    <source>
        <dbReference type="EMBL" id="CAB9517038.1"/>
    </source>
</evidence>
<keyword evidence="10" id="KW-1185">Reference proteome</keyword>
<evidence type="ECO:0000256" key="3">
    <source>
        <dbReference type="ARBA" id="ARBA00022692"/>
    </source>
</evidence>
<name>A0A9N8EA45_9STRA</name>
<keyword evidence="3 7" id="KW-0812">Transmembrane</keyword>
<dbReference type="Proteomes" id="UP001153069">
    <property type="component" value="Unassembled WGS sequence"/>
</dbReference>
<dbReference type="SUPFAM" id="SSF144091">
    <property type="entry name" value="Rhomboid-like"/>
    <property type="match status" value="1"/>
</dbReference>
<dbReference type="AlphaFoldDB" id="A0A9N8EA45"/>
<evidence type="ECO:0000256" key="8">
    <source>
        <dbReference type="SAM" id="MobiDB-lite"/>
    </source>
</evidence>
<keyword evidence="4 7" id="KW-0256">Endoplasmic reticulum</keyword>
<gene>
    <name evidence="9" type="ORF">SEMRO_826_G207710.1</name>
</gene>
<dbReference type="InterPro" id="IPR035952">
    <property type="entry name" value="Rhomboid-like_sf"/>
</dbReference>
<comment type="function">
    <text evidence="7">May be involved in the degradation of misfolded endoplasmic reticulum (ER) luminal proteins.</text>
</comment>
<evidence type="ECO:0000256" key="7">
    <source>
        <dbReference type="RuleBase" id="RU363059"/>
    </source>
</evidence>
<reference evidence="9" key="1">
    <citation type="submission" date="2020-06" db="EMBL/GenBank/DDBJ databases">
        <authorList>
            <consortium name="Plant Systems Biology data submission"/>
        </authorList>
    </citation>
    <scope>NUCLEOTIDE SEQUENCE</scope>
    <source>
        <strain evidence="9">D6</strain>
    </source>
</reference>
<feature type="compositionally biased region" description="Gly residues" evidence="8">
    <location>
        <begin position="263"/>
        <end position="278"/>
    </location>
</feature>
<keyword evidence="5 7" id="KW-1133">Transmembrane helix</keyword>
<dbReference type="Pfam" id="PF04511">
    <property type="entry name" value="DER1"/>
    <property type="match status" value="1"/>
</dbReference>
<dbReference type="OrthoDB" id="1716531at2759"/>
<comment type="similarity">
    <text evidence="2 7">Belongs to the derlin family.</text>
</comment>
<evidence type="ECO:0000256" key="6">
    <source>
        <dbReference type="ARBA" id="ARBA00023136"/>
    </source>
</evidence>
<feature type="transmembrane region" description="Helical" evidence="7">
    <location>
        <begin position="67"/>
        <end position="95"/>
    </location>
</feature>
<feature type="transmembrane region" description="Helical" evidence="7">
    <location>
        <begin position="171"/>
        <end position="190"/>
    </location>
</feature>
<dbReference type="GO" id="GO:0006950">
    <property type="term" value="P:response to stress"/>
    <property type="evidence" value="ECO:0007669"/>
    <property type="project" value="UniProtKB-ARBA"/>
</dbReference>
<dbReference type="PANTHER" id="PTHR11009">
    <property type="entry name" value="DER1-LIKE PROTEIN, DERLIN"/>
    <property type="match status" value="1"/>
</dbReference>
<dbReference type="EMBL" id="CAICTM010000825">
    <property type="protein sequence ID" value="CAB9517038.1"/>
    <property type="molecule type" value="Genomic_DNA"/>
</dbReference>
<comment type="subcellular location">
    <subcellularLocation>
        <location evidence="1 7">Endoplasmic reticulum membrane</location>
        <topology evidence="1 7">Multi-pass membrane protein</topology>
    </subcellularLocation>
</comment>
<evidence type="ECO:0000313" key="10">
    <source>
        <dbReference type="Proteomes" id="UP001153069"/>
    </source>
</evidence>
<organism evidence="9 10">
    <name type="scientific">Seminavis robusta</name>
    <dbReference type="NCBI Taxonomy" id="568900"/>
    <lineage>
        <taxon>Eukaryota</taxon>
        <taxon>Sar</taxon>
        <taxon>Stramenopiles</taxon>
        <taxon>Ochrophyta</taxon>
        <taxon>Bacillariophyta</taxon>
        <taxon>Bacillariophyceae</taxon>
        <taxon>Bacillariophycidae</taxon>
        <taxon>Naviculales</taxon>
        <taxon>Naviculaceae</taxon>
        <taxon>Seminavis</taxon>
    </lineage>
</organism>
<evidence type="ECO:0000256" key="1">
    <source>
        <dbReference type="ARBA" id="ARBA00004477"/>
    </source>
</evidence>
<dbReference type="InterPro" id="IPR007599">
    <property type="entry name" value="DER1"/>
</dbReference>
<evidence type="ECO:0000256" key="5">
    <source>
        <dbReference type="ARBA" id="ARBA00022989"/>
    </source>
</evidence>
<feature type="region of interest" description="Disordered" evidence="8">
    <location>
        <begin position="241"/>
        <end position="278"/>
    </location>
</feature>
<sequence length="278" mass="30844">MPVAAPADNVQNAGEPTGPDAWFNSLPIITRAWFGITLVLTLVGNFGILSPYYYLWNWDKMVGKFEVWRVLTSFCYAGGFDFNTLIAMYTLVTFSKNYETGGPFNTGAGGGTADYAFAMLFGAAAILGTYPLLLSYLPPLFCRNMIYFVLYIWSRRHPTSQANIWGIPMKAIYLPFAYLALTIFMGNPYFDQLHGMVIGHLFYFLAEVVPQVYGKDLLRTPLFLIDYFGVGNYIPAAPTNNQGRNNPWANPPPAANNNEARRGGGYNWGGGGRALGRD</sequence>